<gene>
    <name evidence="1" type="ORF">GN242_07460</name>
</gene>
<reference evidence="1 2" key="1">
    <citation type="submission" date="2019-12" db="EMBL/GenBank/DDBJ databases">
        <title>Erwinia sp. nov., isolated from droppings of birds in the Qinghai-Tiebt plateau of China.</title>
        <authorList>
            <person name="Ge Y."/>
        </authorList>
    </citation>
    <scope>NUCLEOTIDE SEQUENCE [LARGE SCALE GENOMIC DNA]</scope>
    <source>
        <strain evidence="1 2">J780</strain>
    </source>
</reference>
<organism evidence="1 2">
    <name type="scientific">Erwinia sorbitola</name>
    <dbReference type="NCBI Taxonomy" id="2681984"/>
    <lineage>
        <taxon>Bacteria</taxon>
        <taxon>Pseudomonadati</taxon>
        <taxon>Pseudomonadota</taxon>
        <taxon>Gammaproteobacteria</taxon>
        <taxon>Enterobacterales</taxon>
        <taxon>Erwiniaceae</taxon>
        <taxon>Erwinia</taxon>
    </lineage>
</organism>
<dbReference type="RefSeq" id="WP_156287172.1">
    <property type="nucleotide sequence ID" value="NZ_CP046509.1"/>
</dbReference>
<dbReference type="SUPFAM" id="SSF46785">
    <property type="entry name" value="Winged helix' DNA-binding domain"/>
    <property type="match status" value="1"/>
</dbReference>
<dbReference type="EMBL" id="CP046509">
    <property type="protein sequence ID" value="QGU87060.1"/>
    <property type="molecule type" value="Genomic_DNA"/>
</dbReference>
<name>A0A6I6EZH9_9GAMM</name>
<sequence length="89" mass="9862">MSKVRIAIINFLKDNNSWSSSGDIAKAISYKASSVRISLTSMYRNGLVIRREKPESQGGFLYRKSDVPSGFGVSGKISEFDRCIRGVRA</sequence>
<dbReference type="InterPro" id="IPR036390">
    <property type="entry name" value="WH_DNA-bd_sf"/>
</dbReference>
<accession>A0A6I6EZH9</accession>
<dbReference type="Proteomes" id="UP000424752">
    <property type="component" value="Chromosome"/>
</dbReference>
<protein>
    <recommendedName>
        <fullName evidence="3">MarR family transcriptional regulator</fullName>
    </recommendedName>
</protein>
<evidence type="ECO:0000313" key="2">
    <source>
        <dbReference type="Proteomes" id="UP000424752"/>
    </source>
</evidence>
<evidence type="ECO:0008006" key="3">
    <source>
        <dbReference type="Google" id="ProtNLM"/>
    </source>
</evidence>
<dbReference type="Gene3D" id="1.10.10.10">
    <property type="entry name" value="Winged helix-like DNA-binding domain superfamily/Winged helix DNA-binding domain"/>
    <property type="match status" value="1"/>
</dbReference>
<dbReference type="KEGG" id="erwi:GN242_07460"/>
<dbReference type="AlphaFoldDB" id="A0A6I6EZH9"/>
<evidence type="ECO:0000313" key="1">
    <source>
        <dbReference type="EMBL" id="QGU87060.1"/>
    </source>
</evidence>
<proteinExistence type="predicted"/>
<dbReference type="InterPro" id="IPR036388">
    <property type="entry name" value="WH-like_DNA-bd_sf"/>
</dbReference>